<feature type="compositionally biased region" description="Basic and acidic residues" evidence="1">
    <location>
        <begin position="295"/>
        <end position="307"/>
    </location>
</feature>
<accession>A0A5A7Q6S6</accession>
<proteinExistence type="predicted"/>
<feature type="region of interest" description="Disordered" evidence="1">
    <location>
        <begin position="270"/>
        <end position="307"/>
    </location>
</feature>
<sequence length="372" mass="41951">MKSLIAAPIGLHNSMCSFKTHLTTTVSPSFTWSIHWRTSSSWPEIEWNSNSRFRAATSPNSRPPVSISSCFDPPTPVIRTRHRVSPCDARLRRRPGHCRLWPASKSITWTQAFSSKDHRRISFHRTKEEKVIQGKLEIAEKKTKAKHTFFSPRPIAGEPPVIGENITRLTKSADLGELIPRSFSAGGLFLPGHSSRGRGWVVLFGAVARCSGTIGGLLRREIGDNNLQNLHVLALYLSARWESDFSTVLLQFYLWEKQGKRISTRAAYNDSANLPHHQPPGHRLRSTNKGNPKKAGSDRLPSKDRLRPCFLNQTPTEFYPTLYCLSQSEFSERPARRAFADSMFFSNSSSSIERAFASILVMKDSSEIFVKK</sequence>
<gene>
    <name evidence="2" type="ORF">STAS_17667</name>
</gene>
<evidence type="ECO:0000313" key="3">
    <source>
        <dbReference type="Proteomes" id="UP000325081"/>
    </source>
</evidence>
<evidence type="ECO:0000313" key="2">
    <source>
        <dbReference type="EMBL" id="GER40963.1"/>
    </source>
</evidence>
<comment type="caution">
    <text evidence="2">The sequence shown here is derived from an EMBL/GenBank/DDBJ whole genome shotgun (WGS) entry which is preliminary data.</text>
</comment>
<evidence type="ECO:0000256" key="1">
    <source>
        <dbReference type="SAM" id="MobiDB-lite"/>
    </source>
</evidence>
<name>A0A5A7Q6S6_STRAF</name>
<protein>
    <submittedName>
        <fullName evidence="2">Ankyrin repeat family protein</fullName>
    </submittedName>
</protein>
<reference evidence="3" key="1">
    <citation type="journal article" date="2019" name="Curr. Biol.">
        <title>Genome Sequence of Striga asiatica Provides Insight into the Evolution of Plant Parasitism.</title>
        <authorList>
            <person name="Yoshida S."/>
            <person name="Kim S."/>
            <person name="Wafula E.K."/>
            <person name="Tanskanen J."/>
            <person name="Kim Y.M."/>
            <person name="Honaas L."/>
            <person name="Yang Z."/>
            <person name="Spallek T."/>
            <person name="Conn C.E."/>
            <person name="Ichihashi Y."/>
            <person name="Cheong K."/>
            <person name="Cui S."/>
            <person name="Der J.P."/>
            <person name="Gundlach H."/>
            <person name="Jiao Y."/>
            <person name="Hori C."/>
            <person name="Ishida J.K."/>
            <person name="Kasahara H."/>
            <person name="Kiba T."/>
            <person name="Kim M.S."/>
            <person name="Koo N."/>
            <person name="Laohavisit A."/>
            <person name="Lee Y.H."/>
            <person name="Lumba S."/>
            <person name="McCourt P."/>
            <person name="Mortimer J.C."/>
            <person name="Mutuku J.M."/>
            <person name="Nomura T."/>
            <person name="Sasaki-Sekimoto Y."/>
            <person name="Seto Y."/>
            <person name="Wang Y."/>
            <person name="Wakatake T."/>
            <person name="Sakakibara H."/>
            <person name="Demura T."/>
            <person name="Yamaguchi S."/>
            <person name="Yoneyama K."/>
            <person name="Manabe R.I."/>
            <person name="Nelson D.C."/>
            <person name="Schulman A.H."/>
            <person name="Timko M.P."/>
            <person name="dePamphilis C.W."/>
            <person name="Choi D."/>
            <person name="Shirasu K."/>
        </authorList>
    </citation>
    <scope>NUCLEOTIDE SEQUENCE [LARGE SCALE GENOMIC DNA]</scope>
    <source>
        <strain evidence="3">cv. UVA1</strain>
    </source>
</reference>
<dbReference type="Proteomes" id="UP000325081">
    <property type="component" value="Unassembled WGS sequence"/>
</dbReference>
<dbReference type="AlphaFoldDB" id="A0A5A7Q6S6"/>
<keyword evidence="3" id="KW-1185">Reference proteome</keyword>
<dbReference type="EMBL" id="BKCP01006038">
    <property type="protein sequence ID" value="GER40963.1"/>
    <property type="molecule type" value="Genomic_DNA"/>
</dbReference>
<organism evidence="2 3">
    <name type="scientific">Striga asiatica</name>
    <name type="common">Asiatic witchweed</name>
    <name type="synonym">Buchnera asiatica</name>
    <dbReference type="NCBI Taxonomy" id="4170"/>
    <lineage>
        <taxon>Eukaryota</taxon>
        <taxon>Viridiplantae</taxon>
        <taxon>Streptophyta</taxon>
        <taxon>Embryophyta</taxon>
        <taxon>Tracheophyta</taxon>
        <taxon>Spermatophyta</taxon>
        <taxon>Magnoliopsida</taxon>
        <taxon>eudicotyledons</taxon>
        <taxon>Gunneridae</taxon>
        <taxon>Pentapetalae</taxon>
        <taxon>asterids</taxon>
        <taxon>lamiids</taxon>
        <taxon>Lamiales</taxon>
        <taxon>Orobanchaceae</taxon>
        <taxon>Buchnereae</taxon>
        <taxon>Striga</taxon>
    </lineage>
</organism>